<evidence type="ECO:0000259" key="2">
    <source>
        <dbReference type="Pfam" id="PF20152"/>
    </source>
</evidence>
<dbReference type="Proteomes" id="UP000006514">
    <property type="component" value="Unassembled WGS sequence"/>
</dbReference>
<keyword evidence="1" id="KW-0472">Membrane</keyword>
<feature type="transmembrane region" description="Helical" evidence="1">
    <location>
        <begin position="40"/>
        <end position="59"/>
    </location>
</feature>
<feature type="domain" description="DUF6534" evidence="2">
    <location>
        <begin position="12"/>
        <end position="86"/>
    </location>
</feature>
<sequence length="86" mass="9630">MVSRATTSRTAVLAHLIKERTGVEHLDAALRLVMRVTIESAAPCLICVFLTIVMFYTTFKTSNLTMFFIITTGKFYCHALLLTLNS</sequence>
<proteinExistence type="predicted"/>
<dbReference type="OrthoDB" id="2800782at2759"/>
<dbReference type="InParanoid" id="J0D8K8"/>
<gene>
    <name evidence="3" type="ORF">AURDEDRAFT_117335</name>
</gene>
<keyword evidence="1" id="KW-1133">Transmembrane helix</keyword>
<reference evidence="4" key="1">
    <citation type="journal article" date="2012" name="Science">
        <title>The Paleozoic origin of enzymatic lignin decomposition reconstructed from 31 fungal genomes.</title>
        <authorList>
            <person name="Floudas D."/>
            <person name="Binder M."/>
            <person name="Riley R."/>
            <person name="Barry K."/>
            <person name="Blanchette R.A."/>
            <person name="Henrissat B."/>
            <person name="Martinez A.T."/>
            <person name="Otillar R."/>
            <person name="Spatafora J.W."/>
            <person name="Yadav J.S."/>
            <person name="Aerts A."/>
            <person name="Benoit I."/>
            <person name="Boyd A."/>
            <person name="Carlson A."/>
            <person name="Copeland A."/>
            <person name="Coutinho P.M."/>
            <person name="de Vries R.P."/>
            <person name="Ferreira P."/>
            <person name="Findley K."/>
            <person name="Foster B."/>
            <person name="Gaskell J."/>
            <person name="Glotzer D."/>
            <person name="Gorecki P."/>
            <person name="Heitman J."/>
            <person name="Hesse C."/>
            <person name="Hori C."/>
            <person name="Igarashi K."/>
            <person name="Jurgens J.A."/>
            <person name="Kallen N."/>
            <person name="Kersten P."/>
            <person name="Kohler A."/>
            <person name="Kuees U."/>
            <person name="Kumar T.K.A."/>
            <person name="Kuo A."/>
            <person name="LaButti K."/>
            <person name="Larrondo L.F."/>
            <person name="Lindquist E."/>
            <person name="Ling A."/>
            <person name="Lombard V."/>
            <person name="Lucas S."/>
            <person name="Lundell T."/>
            <person name="Martin R."/>
            <person name="McLaughlin D.J."/>
            <person name="Morgenstern I."/>
            <person name="Morin E."/>
            <person name="Murat C."/>
            <person name="Nagy L.G."/>
            <person name="Nolan M."/>
            <person name="Ohm R.A."/>
            <person name="Patyshakuliyeva A."/>
            <person name="Rokas A."/>
            <person name="Ruiz-Duenas F.J."/>
            <person name="Sabat G."/>
            <person name="Salamov A."/>
            <person name="Samejima M."/>
            <person name="Schmutz J."/>
            <person name="Slot J.C."/>
            <person name="St John F."/>
            <person name="Stenlid J."/>
            <person name="Sun H."/>
            <person name="Sun S."/>
            <person name="Syed K."/>
            <person name="Tsang A."/>
            <person name="Wiebenga A."/>
            <person name="Young D."/>
            <person name="Pisabarro A."/>
            <person name="Eastwood D.C."/>
            <person name="Martin F."/>
            <person name="Cullen D."/>
            <person name="Grigoriev I.V."/>
            <person name="Hibbett D.S."/>
        </authorList>
    </citation>
    <scope>NUCLEOTIDE SEQUENCE [LARGE SCALE GENOMIC DNA]</scope>
    <source>
        <strain evidence="4">TFB10046</strain>
    </source>
</reference>
<evidence type="ECO:0000313" key="3">
    <source>
        <dbReference type="EMBL" id="EJD35645.1"/>
    </source>
</evidence>
<organism evidence="3 4">
    <name type="scientific">Auricularia subglabra (strain TFB-10046 / SS5)</name>
    <name type="common">White-rot fungus</name>
    <name type="synonym">Auricularia delicata (strain TFB10046)</name>
    <dbReference type="NCBI Taxonomy" id="717982"/>
    <lineage>
        <taxon>Eukaryota</taxon>
        <taxon>Fungi</taxon>
        <taxon>Dikarya</taxon>
        <taxon>Basidiomycota</taxon>
        <taxon>Agaricomycotina</taxon>
        <taxon>Agaricomycetes</taxon>
        <taxon>Auriculariales</taxon>
        <taxon>Auriculariaceae</taxon>
        <taxon>Auricularia</taxon>
    </lineage>
</organism>
<dbReference type="InterPro" id="IPR045339">
    <property type="entry name" value="DUF6534"/>
</dbReference>
<protein>
    <recommendedName>
        <fullName evidence="2">DUF6534 domain-containing protein</fullName>
    </recommendedName>
</protein>
<dbReference type="KEGG" id="adl:AURDEDRAFT_117335"/>
<evidence type="ECO:0000313" key="4">
    <source>
        <dbReference type="Proteomes" id="UP000006514"/>
    </source>
</evidence>
<keyword evidence="4" id="KW-1185">Reference proteome</keyword>
<name>J0D8K8_AURST</name>
<accession>J0D8K8</accession>
<feature type="transmembrane region" description="Helical" evidence="1">
    <location>
        <begin position="65"/>
        <end position="84"/>
    </location>
</feature>
<dbReference type="EMBL" id="JH687884">
    <property type="protein sequence ID" value="EJD35645.1"/>
    <property type="molecule type" value="Genomic_DNA"/>
</dbReference>
<evidence type="ECO:0000256" key="1">
    <source>
        <dbReference type="SAM" id="Phobius"/>
    </source>
</evidence>
<dbReference type="Pfam" id="PF20152">
    <property type="entry name" value="DUF6534"/>
    <property type="match status" value="1"/>
</dbReference>
<dbReference type="AlphaFoldDB" id="J0D8K8"/>
<keyword evidence="1" id="KW-0812">Transmembrane</keyword>